<evidence type="ECO:0000313" key="1">
    <source>
        <dbReference type="EMBL" id="KAG5185013.1"/>
    </source>
</evidence>
<comment type="caution">
    <text evidence="1">The sequence shown here is derived from an EMBL/GenBank/DDBJ whole genome shotgun (WGS) entry which is preliminary data.</text>
</comment>
<name>A0A835Z9X2_9STRA</name>
<gene>
    <name evidence="1" type="ORF">JKP88DRAFT_219594</name>
</gene>
<organism evidence="1 2">
    <name type="scientific">Tribonema minus</name>
    <dbReference type="NCBI Taxonomy" id="303371"/>
    <lineage>
        <taxon>Eukaryota</taxon>
        <taxon>Sar</taxon>
        <taxon>Stramenopiles</taxon>
        <taxon>Ochrophyta</taxon>
        <taxon>PX clade</taxon>
        <taxon>Xanthophyceae</taxon>
        <taxon>Tribonematales</taxon>
        <taxon>Tribonemataceae</taxon>
        <taxon>Tribonema</taxon>
    </lineage>
</organism>
<dbReference type="EMBL" id="JAFCMP010000146">
    <property type="protein sequence ID" value="KAG5185013.1"/>
    <property type="molecule type" value="Genomic_DNA"/>
</dbReference>
<evidence type="ECO:0000313" key="2">
    <source>
        <dbReference type="Proteomes" id="UP000664859"/>
    </source>
</evidence>
<keyword evidence="2" id="KW-1185">Reference proteome</keyword>
<dbReference type="Proteomes" id="UP000664859">
    <property type="component" value="Unassembled WGS sequence"/>
</dbReference>
<sequence length="129" mass="13973">MHALAMKMHGIVCILRVKCLSLPPCAYTTRFAAALALNAWHCVCSRMLVIAHACAYTARSAALHYMVSTAWPACPQAVQRASSCHAVLLGLACSHTMALRFMIHPTQWVRLPDIIRAGPYATGTPDPTA</sequence>
<proteinExistence type="predicted"/>
<protein>
    <submittedName>
        <fullName evidence="1">Uncharacterized protein</fullName>
    </submittedName>
</protein>
<reference evidence="1" key="1">
    <citation type="submission" date="2021-02" db="EMBL/GenBank/DDBJ databases">
        <title>First Annotated Genome of the Yellow-green Alga Tribonema minus.</title>
        <authorList>
            <person name="Mahan K.M."/>
        </authorList>
    </citation>
    <scope>NUCLEOTIDE SEQUENCE</scope>
    <source>
        <strain evidence="1">UTEX B ZZ1240</strain>
    </source>
</reference>
<dbReference type="AlphaFoldDB" id="A0A835Z9X2"/>
<accession>A0A835Z9X2</accession>